<protein>
    <submittedName>
        <fullName evidence="1">Uncharacterized protein</fullName>
    </submittedName>
</protein>
<accession>A0ACA9TLE2</accession>
<reference evidence="1" key="1">
    <citation type="submission" date="2020-04" db="EMBL/GenBank/DDBJ databases">
        <authorList>
            <person name="Broberg M."/>
        </authorList>
    </citation>
    <scope>NUCLEOTIDE SEQUENCE</scope>
</reference>
<keyword evidence="2" id="KW-1185">Reference proteome</keyword>
<sequence>MLGLHGLKGGLDGVVALHIYLDGDGSALCRGKFSEDVLGCLLGLFNRAPADENFIGLGRVAESADHLVAQPGVGAGDEDDLLVHGVAVTEPRGASVKRQPSSTAHSKVAMTSQTIGRGITRNRERLACTECRRRKLKCNRSLPCSACTRRGASDSCVYQRFPSGEGEPKVRAEERLEQLEKIVKNLISESPNDVSTATSSAWEDTVHVASSSSSSSQQPGSTHLSSALEDIQELRSAIAANGEDDEQPVASIHQHQSLEPVGILFGSSSPMTLQKVLATYLPSRQNVDRLISAYFRAQSIAAPFIHSHHFRRLYASFWAHPLKTSPNWIAILFSICHISINALKLQVDDGPPGKNSRFSQAAAYCLALGEYYRPKPFAVEALLLFIQSHCLTSLILPPDTAPVIGTLIRVATAMGYHQPPTRPDILTPFESEMRRRTWSLCMQLDLLVSFHLGLPSAMRFSSWPCEPPRNLSDSDFDESSLELPPSRPRTNPTGTVFIIEKHNFMVVFDKIQHHALSARSRPPQDVEDELVELDSEMRRVHNELPPALKPLAMKDSVFDSPNIIVTRLCVTFLYCKCLIVLHRQHVLTNRPGSLRTCYEASGLLVRHFCDSYDEFAPGGQVESERWFMSSLTVHDFLLGAVALSLVSLASSRADASYTVDRTVAMGLLERSRDITVRLEPTRGAETGHVRQVIESTLQQLQASGPSSPFLPDKAVPSTSDDFRMDWDMGPQDTADSLWDEFLAQYLNMDGEEIVPF</sequence>
<evidence type="ECO:0000313" key="1">
    <source>
        <dbReference type="EMBL" id="CAG9941764.1"/>
    </source>
</evidence>
<reference evidence="1" key="2">
    <citation type="submission" date="2021-10" db="EMBL/GenBank/DDBJ databases">
        <authorList>
            <person name="Piombo E."/>
        </authorList>
    </citation>
    <scope>NUCLEOTIDE SEQUENCE</scope>
</reference>
<dbReference type="EMBL" id="CADEHS020000005">
    <property type="protein sequence ID" value="CAG9941764.1"/>
    <property type="molecule type" value="Genomic_DNA"/>
</dbReference>
<name>A0ACA9TLE2_BIOOC</name>
<evidence type="ECO:0000313" key="2">
    <source>
        <dbReference type="Proteomes" id="UP000836387"/>
    </source>
</evidence>
<comment type="caution">
    <text evidence="1">The sequence shown here is derived from an EMBL/GenBank/DDBJ whole genome shotgun (WGS) entry which is preliminary data.</text>
</comment>
<organism evidence="1 2">
    <name type="scientific">Clonostachys rosea f. rosea IK726</name>
    <dbReference type="NCBI Taxonomy" id="1349383"/>
    <lineage>
        <taxon>Eukaryota</taxon>
        <taxon>Fungi</taxon>
        <taxon>Dikarya</taxon>
        <taxon>Ascomycota</taxon>
        <taxon>Pezizomycotina</taxon>
        <taxon>Sordariomycetes</taxon>
        <taxon>Hypocreomycetidae</taxon>
        <taxon>Hypocreales</taxon>
        <taxon>Bionectriaceae</taxon>
        <taxon>Clonostachys</taxon>
    </lineage>
</organism>
<proteinExistence type="predicted"/>
<dbReference type="Proteomes" id="UP000836387">
    <property type="component" value="Unassembled WGS sequence"/>
</dbReference>
<gene>
    <name evidence="1" type="ORF">CRV2_00003199</name>
</gene>